<evidence type="ECO:0000313" key="2">
    <source>
        <dbReference type="EMBL" id="GEC77113.1"/>
    </source>
</evidence>
<dbReference type="Proteomes" id="UP000317410">
    <property type="component" value="Unassembled WGS sequence"/>
</dbReference>
<proteinExistence type="predicted"/>
<organism evidence="2 3">
    <name type="scientific">Microbacterium maritypicum</name>
    <name type="common">Microbacterium liquefaciens</name>
    <dbReference type="NCBI Taxonomy" id="33918"/>
    <lineage>
        <taxon>Bacteria</taxon>
        <taxon>Bacillati</taxon>
        <taxon>Actinomycetota</taxon>
        <taxon>Actinomycetes</taxon>
        <taxon>Micrococcales</taxon>
        <taxon>Microbacteriaceae</taxon>
        <taxon>Microbacterium</taxon>
    </lineage>
</organism>
<protein>
    <submittedName>
        <fullName evidence="2">Uncharacterized protein</fullName>
    </submittedName>
</protein>
<feature type="transmembrane region" description="Helical" evidence="1">
    <location>
        <begin position="70"/>
        <end position="89"/>
    </location>
</feature>
<dbReference type="RefSeq" id="WP_141388392.1">
    <property type="nucleotide sequence ID" value="NZ_BJNQ01000051.1"/>
</dbReference>
<evidence type="ECO:0000256" key="1">
    <source>
        <dbReference type="SAM" id="Phobius"/>
    </source>
</evidence>
<reference evidence="2 3" key="1">
    <citation type="submission" date="2019-06" db="EMBL/GenBank/DDBJ databases">
        <title>Whole genome shotgun sequence of Microbacterium liquefaciens NBRC 15037.</title>
        <authorList>
            <person name="Hosoyama A."/>
            <person name="Uohara A."/>
            <person name="Ohji S."/>
            <person name="Ichikawa N."/>
        </authorList>
    </citation>
    <scope>NUCLEOTIDE SEQUENCE [LARGE SCALE GENOMIC DNA]</scope>
    <source>
        <strain evidence="2 3">NBRC 15037</strain>
    </source>
</reference>
<keyword evidence="1" id="KW-0812">Transmembrane</keyword>
<comment type="caution">
    <text evidence="2">The sequence shown here is derived from an EMBL/GenBank/DDBJ whole genome shotgun (WGS) entry which is preliminary data.</text>
</comment>
<dbReference type="EMBL" id="BJNQ01000051">
    <property type="protein sequence ID" value="GEC77113.1"/>
    <property type="molecule type" value="Genomic_DNA"/>
</dbReference>
<evidence type="ECO:0000313" key="3">
    <source>
        <dbReference type="Proteomes" id="UP000317410"/>
    </source>
</evidence>
<sequence>MVDSILEFLSLIAAIVALWMLTHAMCATSSPRETPGRAVAFGAGFNALGVILGAYLVATLPVGQELPFTAWTFGAGGLIGVGLGALSSYRSNRRKARA</sequence>
<gene>
    <name evidence="2" type="ORF">MLI01_32580</name>
</gene>
<keyword evidence="1" id="KW-0472">Membrane</keyword>
<dbReference type="AlphaFoldDB" id="A0A4Y4BEN5"/>
<name>A0A4Y4BEN5_MICMQ</name>
<feature type="transmembrane region" description="Helical" evidence="1">
    <location>
        <begin position="38"/>
        <end position="58"/>
    </location>
</feature>
<feature type="transmembrane region" description="Helical" evidence="1">
    <location>
        <begin position="6"/>
        <end position="26"/>
    </location>
</feature>
<accession>A0A4Y4BEN5</accession>
<keyword evidence="1" id="KW-1133">Transmembrane helix</keyword>